<sequence>MINKKFHLHRNLTNQINLNCSFQHSTLVKYATDLVC</sequence>
<dbReference type="EMBL" id="KY421919">
    <property type="protein sequence ID" value="ASM90780.1"/>
    <property type="molecule type" value="Viral_cRNA"/>
</dbReference>
<reference evidence="1" key="1">
    <citation type="journal article" date="2017" name="Evol. Bioinform. Online">
        <title>Identification of very small open reading frames in the genomes of Holmes Jungle virus, Ord River virus, and Wongabel virus of the genus Hapavirus, family Rhabdoviridae.</title>
        <authorList>
            <person name="Gubala A."/>
            <person name="Walsh S."/>
            <person name="McAllister J."/>
            <person name="Weir R."/>
            <person name="Davis S."/>
            <person name="Melville L."/>
            <person name="Mitchell I."/>
            <person name="Bulach D."/>
            <person name="Gauci P."/>
            <person name="Skvortsov A."/>
            <person name="Boyle D."/>
        </authorList>
    </citation>
    <scope>NUCLEOTIDE SEQUENCE [LARGE SCALE GENOMIC DNA]</scope>
    <source>
        <strain evidence="1">DPP1163</strain>
    </source>
</reference>
<organism evidence="1">
    <name type="scientific">Holmes Jungle virus</name>
    <dbReference type="NCBI Taxonomy" id="2021721"/>
    <lineage>
        <taxon>Viruses</taxon>
        <taxon>Riboviria</taxon>
        <taxon>Orthornavirae</taxon>
        <taxon>Negarnaviricota</taxon>
        <taxon>Haploviricotina</taxon>
        <taxon>Monjiviricetes</taxon>
        <taxon>Mononegavirales</taxon>
        <taxon>Rhabdoviridae</taxon>
        <taxon>Alpharhabdovirinae</taxon>
        <taxon>Hapavirus</taxon>
        <taxon>Hapavirus holmes</taxon>
    </lineage>
</organism>
<keyword evidence="2" id="KW-1185">Reference proteome</keyword>
<evidence type="ECO:0000313" key="2">
    <source>
        <dbReference type="Proteomes" id="UP000501480"/>
    </source>
</evidence>
<gene>
    <name evidence="1" type="primary">P</name>
</gene>
<accession>A0A221LCI5</accession>
<proteinExistence type="predicted"/>
<protein>
    <submittedName>
        <fullName evidence="1">Putative P' protein</fullName>
    </submittedName>
</protein>
<dbReference type="RefSeq" id="YP_010086762.1">
    <property type="nucleotide sequence ID" value="NC_055473.1"/>
</dbReference>
<dbReference type="Proteomes" id="UP000501480">
    <property type="component" value="Segment"/>
</dbReference>
<dbReference type="GeneID" id="65101984"/>
<name>A0A221LCI5_9RHAB</name>
<evidence type="ECO:0000313" key="1">
    <source>
        <dbReference type="EMBL" id="ASM90780.1"/>
    </source>
</evidence>